<feature type="transmembrane region" description="Helical" evidence="8">
    <location>
        <begin position="140"/>
        <end position="162"/>
    </location>
</feature>
<dbReference type="GO" id="GO:0008233">
    <property type="term" value="F:peptidase activity"/>
    <property type="evidence" value="ECO:0007669"/>
    <property type="project" value="UniProtKB-KW"/>
</dbReference>
<evidence type="ECO:0000313" key="10">
    <source>
        <dbReference type="EMBL" id="RNI09846.1"/>
    </source>
</evidence>
<evidence type="ECO:0000256" key="8">
    <source>
        <dbReference type="SAM" id="Phobius"/>
    </source>
</evidence>
<comment type="subcellular location">
    <subcellularLocation>
        <location evidence="1">Cell membrane</location>
        <topology evidence="1">Multi-pass membrane protein</topology>
    </subcellularLocation>
</comment>
<accession>A0A1L3Q2K1</accession>
<organism evidence="9 11">
    <name type="scientific">Methanohalophilus halophilus</name>
    <dbReference type="NCBI Taxonomy" id="2177"/>
    <lineage>
        <taxon>Archaea</taxon>
        <taxon>Methanobacteriati</taxon>
        <taxon>Methanobacteriota</taxon>
        <taxon>Stenosarchaea group</taxon>
        <taxon>Methanomicrobia</taxon>
        <taxon>Methanosarcinales</taxon>
        <taxon>Methanosarcinaceae</taxon>
        <taxon>Methanohalophilus</taxon>
    </lineage>
</organism>
<dbReference type="GO" id="GO:0005886">
    <property type="term" value="C:plasma membrane"/>
    <property type="evidence" value="ECO:0007669"/>
    <property type="project" value="UniProtKB-SubCell"/>
</dbReference>
<dbReference type="NCBIfam" id="TIGR04178">
    <property type="entry name" value="exo_archaeo"/>
    <property type="match status" value="1"/>
</dbReference>
<dbReference type="STRING" id="2177.BHR79_06100"/>
<dbReference type="OrthoDB" id="125169at2157"/>
<evidence type="ECO:0000256" key="4">
    <source>
        <dbReference type="ARBA" id="ARBA00022692"/>
    </source>
</evidence>
<dbReference type="GO" id="GO:0006508">
    <property type="term" value="P:proteolysis"/>
    <property type="evidence" value="ECO:0007669"/>
    <property type="project" value="UniProtKB-KW"/>
</dbReference>
<dbReference type="EMBL" id="CP017921">
    <property type="protein sequence ID" value="APH39098.1"/>
    <property type="molecule type" value="Genomic_DNA"/>
</dbReference>
<dbReference type="InterPro" id="IPR019127">
    <property type="entry name" value="Exosortase"/>
</dbReference>
<keyword evidence="11" id="KW-1185">Reference proteome</keyword>
<proteinExistence type="predicted"/>
<reference evidence="10 12" key="2">
    <citation type="submission" date="2018-10" db="EMBL/GenBank/DDBJ databases">
        <title>Cultivation of a novel Methanohalophilus strain from Kebrit Deep of the Red Sea and a genomic comparison of members of the genus Methanohalophilus.</title>
        <authorList>
            <person name="Guan Y."/>
            <person name="Ngugi D.K."/>
            <person name="Stingl U."/>
        </authorList>
    </citation>
    <scope>NUCLEOTIDE SEQUENCE [LARGE SCALE GENOMIC DNA]</scope>
    <source>
        <strain evidence="10 12">DSM 3094</strain>
    </source>
</reference>
<keyword evidence="6 8" id="KW-1133">Transmembrane helix</keyword>
<sequence>MKYKIKELADNRVARFVALYLFYIGLFTGMYLFFKEDLGFLRNLTAEVFSFSMSLLGVTNSVNENVLYFTSGITAMKVVDECTGIYEVLVYSGCVLAYSTTYQKKLMGIAFGVPAILGINMVRLVCLGFVGLWFPEIFDYVHYYFWQVTLIIIIVLVVLIWIEKVVKR</sequence>
<evidence type="ECO:0000313" key="9">
    <source>
        <dbReference type="EMBL" id="APH39098.1"/>
    </source>
</evidence>
<keyword evidence="7 8" id="KW-0472">Membrane</keyword>
<dbReference type="Proteomes" id="UP000186879">
    <property type="component" value="Chromosome"/>
</dbReference>
<dbReference type="InterPro" id="IPR026392">
    <property type="entry name" value="Exo/Archaeosortase_dom"/>
</dbReference>
<dbReference type="EC" id="3.4.22.-" evidence="10"/>
<reference evidence="9 11" key="1">
    <citation type="submission" date="2016-10" db="EMBL/GenBank/DDBJ databases">
        <title>Methanohalophilus halophilus.</title>
        <authorList>
            <person name="L'haridon S."/>
        </authorList>
    </citation>
    <scope>NUCLEOTIDE SEQUENCE [LARGE SCALE GENOMIC DNA]</scope>
    <source>
        <strain evidence="9 11">Z-7982</strain>
    </source>
</reference>
<evidence type="ECO:0000313" key="12">
    <source>
        <dbReference type="Proteomes" id="UP000267921"/>
    </source>
</evidence>
<dbReference type="KEGG" id="mhaz:BHR79_06100"/>
<dbReference type="NCBIfam" id="TIGR04144">
    <property type="entry name" value="archaeo_VPXXXP"/>
    <property type="match status" value="1"/>
</dbReference>
<gene>
    <name evidence="10" type="primary">artB</name>
    <name evidence="9" type="ORF">BHR79_06100</name>
    <name evidence="10" type="ORF">EFE40_04155</name>
</gene>
<keyword evidence="4 8" id="KW-0812">Transmembrane</keyword>
<keyword evidence="3" id="KW-0645">Protease</keyword>
<evidence type="ECO:0000256" key="5">
    <source>
        <dbReference type="ARBA" id="ARBA00022801"/>
    </source>
</evidence>
<dbReference type="InterPro" id="IPR026430">
    <property type="entry name" value="Archaeosortase_B"/>
</dbReference>
<evidence type="ECO:0000256" key="7">
    <source>
        <dbReference type="ARBA" id="ARBA00023136"/>
    </source>
</evidence>
<protein>
    <submittedName>
        <fullName evidence="9">Archaeosortase B</fullName>
        <ecNumber evidence="10">3.4.22.-</ecNumber>
    </submittedName>
</protein>
<evidence type="ECO:0000313" key="11">
    <source>
        <dbReference type="Proteomes" id="UP000186879"/>
    </source>
</evidence>
<keyword evidence="2" id="KW-1003">Cell membrane</keyword>
<feature type="transmembrane region" description="Helical" evidence="8">
    <location>
        <begin position="109"/>
        <end position="134"/>
    </location>
</feature>
<evidence type="ECO:0000256" key="2">
    <source>
        <dbReference type="ARBA" id="ARBA00022475"/>
    </source>
</evidence>
<evidence type="ECO:0000256" key="6">
    <source>
        <dbReference type="ARBA" id="ARBA00022989"/>
    </source>
</evidence>
<evidence type="ECO:0000256" key="3">
    <source>
        <dbReference type="ARBA" id="ARBA00022670"/>
    </source>
</evidence>
<evidence type="ECO:0000256" key="1">
    <source>
        <dbReference type="ARBA" id="ARBA00004651"/>
    </source>
</evidence>
<dbReference type="AlphaFoldDB" id="A0A1L3Q2K1"/>
<dbReference type="EMBL" id="RJJG01000003">
    <property type="protein sequence ID" value="RNI09846.1"/>
    <property type="molecule type" value="Genomic_DNA"/>
</dbReference>
<dbReference type="Pfam" id="PF09721">
    <property type="entry name" value="Exosortase_EpsH"/>
    <property type="match status" value="1"/>
</dbReference>
<feature type="transmembrane region" description="Helical" evidence="8">
    <location>
        <begin position="12"/>
        <end position="34"/>
    </location>
</feature>
<keyword evidence="5 10" id="KW-0378">Hydrolase</keyword>
<dbReference type="Proteomes" id="UP000267921">
    <property type="component" value="Unassembled WGS sequence"/>
</dbReference>
<name>A0A1L3Q2K1_9EURY</name>